<proteinExistence type="predicted"/>
<sequence length="142" mass="15479">MAKRPYAAFIERLSSRFEVIDTTDENEDVGFILSLSRGGEEWVLGLSAVAACAVFARADPVSQVWTDVLTGSSEGLRPDERDVIDGVAGLGLRLLGREQLERVVGLNVAGMEPGQVRVYQALFSAADILPWDIEVFRRLGLA</sequence>
<reference evidence="1" key="1">
    <citation type="submission" date="2021-03" db="EMBL/GenBank/DDBJ databases">
        <authorList>
            <person name="Kanchanasin P."/>
            <person name="Saeng-In P."/>
            <person name="Phongsopitanun W."/>
            <person name="Yuki M."/>
            <person name="Kudo T."/>
            <person name="Ohkuma M."/>
            <person name="Tanasupawat S."/>
        </authorList>
    </citation>
    <scope>NUCLEOTIDE SEQUENCE</scope>
    <source>
        <strain evidence="1">GKU 128</strain>
    </source>
</reference>
<keyword evidence="2" id="KW-1185">Reference proteome</keyword>
<evidence type="ECO:0000313" key="1">
    <source>
        <dbReference type="EMBL" id="MBO2446093.1"/>
    </source>
</evidence>
<protein>
    <submittedName>
        <fullName evidence="1">Uncharacterized protein</fullName>
    </submittedName>
</protein>
<dbReference type="RefSeq" id="WP_208253661.1">
    <property type="nucleotide sequence ID" value="NZ_JAGEOJ010000001.1"/>
</dbReference>
<dbReference type="Proteomes" id="UP000669179">
    <property type="component" value="Unassembled WGS sequence"/>
</dbReference>
<dbReference type="EMBL" id="JAGEOJ010000001">
    <property type="protein sequence ID" value="MBO2446093.1"/>
    <property type="molecule type" value="Genomic_DNA"/>
</dbReference>
<dbReference type="AlphaFoldDB" id="A0A939T271"/>
<accession>A0A939T271</accession>
<organism evidence="1 2">
    <name type="scientific">Actinomadura barringtoniae</name>
    <dbReference type="NCBI Taxonomy" id="1427535"/>
    <lineage>
        <taxon>Bacteria</taxon>
        <taxon>Bacillati</taxon>
        <taxon>Actinomycetota</taxon>
        <taxon>Actinomycetes</taxon>
        <taxon>Streptosporangiales</taxon>
        <taxon>Thermomonosporaceae</taxon>
        <taxon>Actinomadura</taxon>
    </lineage>
</organism>
<gene>
    <name evidence="1" type="ORF">J4573_03260</name>
</gene>
<name>A0A939T271_9ACTN</name>
<comment type="caution">
    <text evidence="1">The sequence shown here is derived from an EMBL/GenBank/DDBJ whole genome shotgun (WGS) entry which is preliminary data.</text>
</comment>
<evidence type="ECO:0000313" key="2">
    <source>
        <dbReference type="Proteomes" id="UP000669179"/>
    </source>
</evidence>